<dbReference type="EMBL" id="PQXF01000036">
    <property type="protein sequence ID" value="PXF58449.1"/>
    <property type="molecule type" value="Genomic_DNA"/>
</dbReference>
<organism evidence="1 2">
    <name type="scientific">Candidatus Methanogaster sp</name>
    <dbReference type="NCBI Taxonomy" id="3386292"/>
    <lineage>
        <taxon>Archaea</taxon>
        <taxon>Methanobacteriati</taxon>
        <taxon>Methanobacteriota</taxon>
        <taxon>Stenosarchaea group</taxon>
        <taxon>Methanomicrobia</taxon>
        <taxon>Methanosarcinales</taxon>
        <taxon>ANME-2 cluster</taxon>
        <taxon>Candidatus Methanogasteraceae</taxon>
        <taxon>Candidatus Methanogaster</taxon>
    </lineage>
</organism>
<evidence type="ECO:0000313" key="2">
    <source>
        <dbReference type="Proteomes" id="UP000248329"/>
    </source>
</evidence>
<protein>
    <submittedName>
        <fullName evidence="1">Radical SAM protein</fullName>
    </submittedName>
</protein>
<dbReference type="Proteomes" id="UP000248329">
    <property type="component" value="Unassembled WGS sequence"/>
</dbReference>
<comment type="caution">
    <text evidence="1">The sequence shown here is derived from an EMBL/GenBank/DDBJ whole genome shotgun (WGS) entry which is preliminary data.</text>
</comment>
<evidence type="ECO:0000313" key="1">
    <source>
        <dbReference type="EMBL" id="PXF58449.1"/>
    </source>
</evidence>
<proteinExistence type="predicted"/>
<reference evidence="1" key="1">
    <citation type="submission" date="2018-01" db="EMBL/GenBank/DDBJ databases">
        <authorList>
            <person name="Krukenberg V."/>
        </authorList>
    </citation>
    <scope>NUCLEOTIDE SEQUENCE</scope>
    <source>
        <strain evidence="1">E20ANME2</strain>
    </source>
</reference>
<name>A0AC61KZX9_9EURY</name>
<accession>A0AC61KZX9</accession>
<gene>
    <name evidence="1" type="ORF">C4B59_13295</name>
</gene>
<sequence length="362" mass="39978">MSRVNMLNKPGLSIDCDYDKVLKLDATGPLAPVCMPFIRKINDRLMQEKPARVDQDQVIASTWLPPIPGGAFKRLIRAEASIAFGKYVPETVSFEITRKCGCDCAHCAMSDGEYELTTDEIKDVIDQALAMGTCIITFTEGDPLLRSDLFELIEYIDNDRAIVNIFTPGLEMTPEIASRLKESGIHNLLISIYNTDPAKHDAVRRVDGAFLAAVGAIRCGLDAGLLVTMATHVSHDRMPQLPRLYEFASDLGVHEFSIWESMNGGLTKGDRREILEMYHSVNMRPGGPRIFANTYFEGEMLGCLAGQRWAHICVDGAVKASPYMAQSFGNALDTPLKDIWGKIRADKRFSGKKGLCVGDDPV</sequence>